<dbReference type="FunFam" id="3.60.130.10:FF:000003">
    <property type="entry name" value="Alpha-ketoglutarate-dependent taurine dioxygenase"/>
    <property type="match status" value="1"/>
</dbReference>
<evidence type="ECO:0000313" key="8">
    <source>
        <dbReference type="EMBL" id="GAV30602.1"/>
    </source>
</evidence>
<keyword evidence="9" id="KW-1185">Reference proteome</keyword>
<dbReference type="InterPro" id="IPR042098">
    <property type="entry name" value="TauD-like_sf"/>
</dbReference>
<gene>
    <name evidence="8" type="ORF">PMKS-004116</name>
</gene>
<keyword evidence="4" id="KW-0223">Dioxygenase</keyword>
<dbReference type="OrthoDB" id="10257314at2759"/>
<name>A0A1Q2YM28_9ASCO</name>
<evidence type="ECO:0000313" key="9">
    <source>
        <dbReference type="Proteomes" id="UP000186136"/>
    </source>
</evidence>
<dbReference type="EMBL" id="BDGI01000191">
    <property type="protein sequence ID" value="GAV30602.1"/>
    <property type="molecule type" value="Genomic_DNA"/>
</dbReference>
<evidence type="ECO:0000256" key="1">
    <source>
        <dbReference type="ARBA" id="ARBA00001954"/>
    </source>
</evidence>
<dbReference type="GO" id="GO:0005737">
    <property type="term" value="C:cytoplasm"/>
    <property type="evidence" value="ECO:0007669"/>
    <property type="project" value="TreeGrafter"/>
</dbReference>
<evidence type="ECO:0000256" key="5">
    <source>
        <dbReference type="ARBA" id="ARBA00023002"/>
    </source>
</evidence>
<reference evidence="8 9" key="1">
    <citation type="submission" date="2016-08" db="EMBL/GenBank/DDBJ databases">
        <title>Whole genome shotgun sequence of Pichia membranifaciens KS47-1.</title>
        <authorList>
            <person name="Konishi M."/>
            <person name="Ishida M."/>
            <person name="Arakawa T."/>
            <person name="Kato Y."/>
            <person name="Horiuchi J."/>
        </authorList>
    </citation>
    <scope>NUCLEOTIDE SEQUENCE [LARGE SCALE GENOMIC DNA]</scope>
    <source>
        <strain evidence="8 9">KS47-1</strain>
    </source>
</reference>
<accession>A0A1Q2YM28</accession>
<protein>
    <recommendedName>
        <fullName evidence="7">TauD/TfdA-like domain-containing protein</fullName>
    </recommendedName>
</protein>
<dbReference type="GO" id="GO:0046872">
    <property type="term" value="F:metal ion binding"/>
    <property type="evidence" value="ECO:0007669"/>
    <property type="project" value="UniProtKB-KW"/>
</dbReference>
<dbReference type="Proteomes" id="UP000186136">
    <property type="component" value="Unassembled WGS sequence"/>
</dbReference>
<dbReference type="InterPro" id="IPR051323">
    <property type="entry name" value="AtsK-like"/>
</dbReference>
<dbReference type="GO" id="GO:0000907">
    <property type="term" value="F:sulfonate dioxygenase activity"/>
    <property type="evidence" value="ECO:0007669"/>
    <property type="project" value="TreeGrafter"/>
</dbReference>
<sequence>MSRVYYNAIGNLKTSKINEGTEYEGVLTVAGDENQRLDYKYPQWLPTWNPKDQLAFNHLKPFRHIDRGLFGDPEFKSLLGDKNVTYRKVSPKLGIEVEGIQLSTLTDKQKDDLALLVEKVGVVALKGQDFKNKSFNELREWGRYYGPLDVHANSGAPLENPEFHVVFKSNNPKQKEKLFSDSLNSIRWHSDVSYENQTPGITILVMLETGLGGDTQFIDSVELYNRFSPLLKSKLEGLRVLHSSREQANGTTSIGAIQRKGVVESIHPLIRYHPVLKKKTLFINSNFSRRFLGLKQEESDNLSKFLLDHSKACLDAHIRLQWDENTVVMWDNRRVIHAATADWDAASTRHAFRVTTMAERPVETEEEYESWAPEAEEERLKLKDYYLNLSPAKYYEATTPK</sequence>
<keyword evidence="3" id="KW-0479">Metal-binding</keyword>
<evidence type="ECO:0000256" key="6">
    <source>
        <dbReference type="ARBA" id="ARBA00023004"/>
    </source>
</evidence>
<dbReference type="AlphaFoldDB" id="A0A1Q2YM28"/>
<keyword evidence="6" id="KW-0408">Iron</keyword>
<evidence type="ECO:0000256" key="2">
    <source>
        <dbReference type="ARBA" id="ARBA00005896"/>
    </source>
</evidence>
<dbReference type="Gene3D" id="3.60.130.10">
    <property type="entry name" value="Clavaminate synthase-like"/>
    <property type="match status" value="1"/>
</dbReference>
<comment type="cofactor">
    <cofactor evidence="1">
        <name>Fe(2+)</name>
        <dbReference type="ChEBI" id="CHEBI:29033"/>
    </cofactor>
</comment>
<evidence type="ECO:0000256" key="3">
    <source>
        <dbReference type="ARBA" id="ARBA00022723"/>
    </source>
</evidence>
<dbReference type="InterPro" id="IPR003819">
    <property type="entry name" value="TauD/TfdA-like"/>
</dbReference>
<evidence type="ECO:0000259" key="7">
    <source>
        <dbReference type="Pfam" id="PF02668"/>
    </source>
</evidence>
<comment type="similarity">
    <text evidence="2">Belongs to the TfdA dioxygenase family.</text>
</comment>
<keyword evidence="5" id="KW-0560">Oxidoreductase</keyword>
<feature type="domain" description="TauD/TfdA-like" evidence="7">
    <location>
        <begin position="87"/>
        <end position="355"/>
    </location>
</feature>
<organism evidence="8 9">
    <name type="scientific">Pichia membranifaciens</name>
    <dbReference type="NCBI Taxonomy" id="4926"/>
    <lineage>
        <taxon>Eukaryota</taxon>
        <taxon>Fungi</taxon>
        <taxon>Dikarya</taxon>
        <taxon>Ascomycota</taxon>
        <taxon>Saccharomycotina</taxon>
        <taxon>Pichiomycetes</taxon>
        <taxon>Pichiales</taxon>
        <taxon>Pichiaceae</taxon>
        <taxon>Pichia</taxon>
    </lineage>
</organism>
<dbReference type="GO" id="GO:0044273">
    <property type="term" value="P:sulfur compound catabolic process"/>
    <property type="evidence" value="ECO:0007669"/>
    <property type="project" value="TreeGrafter"/>
</dbReference>
<dbReference type="PANTHER" id="PTHR30468:SF1">
    <property type="entry name" value="ALPHA-KETOGLUTARATE-DEPENDENT SULFONATE DIOXYGENASE"/>
    <property type="match status" value="1"/>
</dbReference>
<evidence type="ECO:0000256" key="4">
    <source>
        <dbReference type="ARBA" id="ARBA00022964"/>
    </source>
</evidence>
<comment type="caution">
    <text evidence="8">The sequence shown here is derived from an EMBL/GenBank/DDBJ whole genome shotgun (WGS) entry which is preliminary data.</text>
</comment>
<proteinExistence type="inferred from homology"/>
<dbReference type="SUPFAM" id="SSF51197">
    <property type="entry name" value="Clavaminate synthase-like"/>
    <property type="match status" value="1"/>
</dbReference>
<dbReference type="PANTHER" id="PTHR30468">
    <property type="entry name" value="ALPHA-KETOGLUTARATE-DEPENDENT SULFONATE DIOXYGENASE"/>
    <property type="match status" value="1"/>
</dbReference>
<dbReference type="Pfam" id="PF02668">
    <property type="entry name" value="TauD"/>
    <property type="match status" value="1"/>
</dbReference>